<dbReference type="Pfam" id="PF13184">
    <property type="entry name" value="KH_NusA_1st"/>
    <property type="match status" value="1"/>
</dbReference>
<organism evidence="9">
    <name type="scientific">Veillonella atypica</name>
    <dbReference type="NCBI Taxonomy" id="39777"/>
    <lineage>
        <taxon>Bacteria</taxon>
        <taxon>Bacillati</taxon>
        <taxon>Bacillota</taxon>
        <taxon>Negativicutes</taxon>
        <taxon>Veillonellales</taxon>
        <taxon>Veillonellaceae</taxon>
        <taxon>Veillonella</taxon>
    </lineage>
</organism>
<dbReference type="SUPFAM" id="SSF54814">
    <property type="entry name" value="Prokaryotic type KH domain (KH-domain type II)"/>
    <property type="match status" value="2"/>
</dbReference>
<reference evidence="10" key="2">
    <citation type="submission" date="2023-05" db="EMBL/GenBank/DDBJ databases">
        <title>Cataloging the Phylogenetic Diversity of Human Bladder Bacteria.</title>
        <authorList>
            <person name="Du J."/>
        </authorList>
    </citation>
    <scope>NUCLEOTIDE SEQUENCE</scope>
    <source>
        <strain evidence="10">UMB10101</strain>
    </source>
</reference>
<dbReference type="RefSeq" id="WP_005379049.1">
    <property type="nucleotide sequence ID" value="NZ_CABKSO010000001.1"/>
</dbReference>
<dbReference type="GO" id="GO:0005829">
    <property type="term" value="C:cytosol"/>
    <property type="evidence" value="ECO:0007669"/>
    <property type="project" value="TreeGrafter"/>
</dbReference>
<evidence type="ECO:0000256" key="2">
    <source>
        <dbReference type="ARBA" id="ARBA00022490"/>
    </source>
</evidence>
<dbReference type="FunFam" id="3.30.300.20:FF:000002">
    <property type="entry name" value="Transcription termination/antitermination protein NusA"/>
    <property type="match status" value="1"/>
</dbReference>
<accession>A0A133S5S0</accession>
<dbReference type="GO" id="GO:0006353">
    <property type="term" value="P:DNA-templated transcription termination"/>
    <property type="evidence" value="ECO:0007669"/>
    <property type="project" value="UniProtKB-UniRule"/>
</dbReference>
<dbReference type="SUPFAM" id="SSF69705">
    <property type="entry name" value="Transcription factor NusA, N-terminal domain"/>
    <property type="match status" value="1"/>
</dbReference>
<dbReference type="CDD" id="cd22529">
    <property type="entry name" value="KH-II_NusA_rpt2"/>
    <property type="match status" value="1"/>
</dbReference>
<dbReference type="Pfam" id="PF00575">
    <property type="entry name" value="S1"/>
    <property type="match status" value="1"/>
</dbReference>
<dbReference type="Pfam" id="PF26594">
    <property type="entry name" value="KH_NusA_2nd"/>
    <property type="match status" value="1"/>
</dbReference>
<comment type="subunit">
    <text evidence="7">Monomer. Binds directly to the core enzyme of the DNA-dependent RNA polymerase and to nascent RNA.</text>
</comment>
<feature type="domain" description="S1 motif" evidence="8">
    <location>
        <begin position="135"/>
        <end position="199"/>
    </location>
</feature>
<keyword evidence="3 7" id="KW-0889">Transcription antitermination</keyword>
<reference evidence="9 11" key="1">
    <citation type="submission" date="2016-01" db="EMBL/GenBank/DDBJ databases">
        <authorList>
            <person name="Oliw E.H."/>
        </authorList>
    </citation>
    <scope>NUCLEOTIDE SEQUENCE [LARGE SCALE GENOMIC DNA]</scope>
    <source>
        <strain evidence="9 11">CMW7756B</strain>
    </source>
</reference>
<dbReference type="PANTHER" id="PTHR22648:SF0">
    <property type="entry name" value="TRANSCRIPTION TERMINATION_ANTITERMINATION PROTEIN NUSA"/>
    <property type="match status" value="1"/>
</dbReference>
<evidence type="ECO:0000313" key="9">
    <source>
        <dbReference type="EMBL" id="KXA65019.1"/>
    </source>
</evidence>
<dbReference type="EMBL" id="JASORJ010000006">
    <property type="protein sequence ID" value="MDK7356980.1"/>
    <property type="molecule type" value="Genomic_DNA"/>
</dbReference>
<dbReference type="Gene3D" id="3.30.300.20">
    <property type="match status" value="2"/>
</dbReference>
<dbReference type="InterPro" id="IPR025249">
    <property type="entry name" value="TF_NusA_KH_1st"/>
</dbReference>
<dbReference type="InterPro" id="IPR013735">
    <property type="entry name" value="TF_NusA_N"/>
</dbReference>
<keyword evidence="1 7" id="KW-0806">Transcription termination</keyword>
<dbReference type="InterPro" id="IPR036555">
    <property type="entry name" value="NusA_N_sf"/>
</dbReference>
<comment type="caution">
    <text evidence="9">The sequence shown here is derived from an EMBL/GenBank/DDBJ whole genome shotgun (WGS) entry which is preliminary data.</text>
</comment>
<dbReference type="PANTHER" id="PTHR22648">
    <property type="entry name" value="TRANSCRIPTION TERMINATION FACTOR NUSA"/>
    <property type="match status" value="1"/>
</dbReference>
<dbReference type="InterPro" id="IPR010213">
    <property type="entry name" value="TF_NusA"/>
</dbReference>
<evidence type="ECO:0000313" key="11">
    <source>
        <dbReference type="Proteomes" id="UP000070226"/>
    </source>
</evidence>
<dbReference type="FunFam" id="3.30.300.20:FF:000005">
    <property type="entry name" value="Transcription termination/antitermination protein NusA"/>
    <property type="match status" value="1"/>
</dbReference>
<protein>
    <recommendedName>
        <fullName evidence="7">Transcription termination/antitermination protein NusA</fullName>
    </recommendedName>
</protein>
<evidence type="ECO:0000256" key="6">
    <source>
        <dbReference type="ARBA" id="ARBA00023163"/>
    </source>
</evidence>
<dbReference type="FunFam" id="2.40.50.140:FF:000058">
    <property type="entry name" value="Transcription termination/antitermination protein NusA"/>
    <property type="match status" value="1"/>
</dbReference>
<dbReference type="KEGG" id="vat:B7L28_03760"/>
<dbReference type="Gene3D" id="3.30.1480.10">
    <property type="entry name" value="NusA, N-terminal domain"/>
    <property type="match status" value="1"/>
</dbReference>
<dbReference type="InterPro" id="IPR012340">
    <property type="entry name" value="NA-bd_OB-fold"/>
</dbReference>
<evidence type="ECO:0000256" key="1">
    <source>
        <dbReference type="ARBA" id="ARBA00022472"/>
    </source>
</evidence>
<dbReference type="PATRIC" id="fig|39777.7.peg.672"/>
<dbReference type="InterPro" id="IPR015946">
    <property type="entry name" value="KH_dom-like_a/b"/>
</dbReference>
<evidence type="ECO:0000259" key="8">
    <source>
        <dbReference type="PROSITE" id="PS50126"/>
    </source>
</evidence>
<dbReference type="Proteomes" id="UP000070226">
    <property type="component" value="Unassembled WGS sequence"/>
</dbReference>
<dbReference type="FunFam" id="3.30.1480.10:FF:000002">
    <property type="entry name" value="Transcription termination/antitermination protein NusA"/>
    <property type="match status" value="1"/>
</dbReference>
<dbReference type="Pfam" id="PF08529">
    <property type="entry name" value="NusA_N"/>
    <property type="match status" value="1"/>
</dbReference>
<sequence length="361" mass="40333">MSQELIQAVMVLTKQKGFAPEVIFESLEAALLQAYRKEPHSNPDAYVELNRETGAYKVMAKKQVVETVEFPETEISLLDARKIDKRYEIGDIVEADVTPANFGRSAAHTAKQMLIQRLKEAERSVVYEEYYSREGDIITGVITRVEGKNVYINLGKTEAILPPTEQIGTETYHEGDRIKCYIVEVKKTTKGPQIMISRTHPGLLKRLFELEVPEIYEGVVELKSVAREPGMRSKIAVYSRDESIDPVGACVGPKGQRVQHIVDELHDEKIDIVKWDEDPAIYIANSLSPAKVISVDVSEEEKSSYVVVPDYQLSLAIGKAGQNARLAAKLTNWKIDIKSETQAAENPFTGFTSTEAAESED</sequence>
<gene>
    <name evidence="7 10" type="primary">nusA</name>
    <name evidence="9" type="ORF">HMPREF3233_00684</name>
    <name evidence="10" type="ORF">QP520_05005</name>
</gene>
<proteinExistence type="inferred from homology"/>
<dbReference type="AlphaFoldDB" id="A0A133S5S0"/>
<keyword evidence="5 7" id="KW-0805">Transcription regulation</keyword>
<keyword evidence="4 7" id="KW-0694">RNA-binding</keyword>
<name>A0A133S5S0_9FIRM</name>
<keyword evidence="2 7" id="KW-0963">Cytoplasm</keyword>
<dbReference type="STRING" id="39777.B7L28_03760"/>
<dbReference type="HAMAP" id="MF_00945_B">
    <property type="entry name" value="NusA_B"/>
    <property type="match status" value="1"/>
</dbReference>
<dbReference type="InterPro" id="IPR003029">
    <property type="entry name" value="S1_domain"/>
</dbReference>
<dbReference type="InterPro" id="IPR030842">
    <property type="entry name" value="TF_NusA_bacterial"/>
</dbReference>
<dbReference type="Proteomes" id="UP001236274">
    <property type="component" value="Unassembled WGS sequence"/>
</dbReference>
<dbReference type="CDD" id="cd04455">
    <property type="entry name" value="S1_NusA"/>
    <property type="match status" value="1"/>
</dbReference>
<dbReference type="SMART" id="SM00316">
    <property type="entry name" value="S1"/>
    <property type="match status" value="1"/>
</dbReference>
<evidence type="ECO:0000256" key="7">
    <source>
        <dbReference type="HAMAP-Rule" id="MF_00945"/>
    </source>
</evidence>
<dbReference type="CDD" id="cd02134">
    <property type="entry name" value="KH-II_NusA_rpt1"/>
    <property type="match status" value="1"/>
</dbReference>
<dbReference type="GeneID" id="57773484"/>
<comment type="function">
    <text evidence="7">Participates in both transcription termination and antitermination.</text>
</comment>
<evidence type="ECO:0000256" key="4">
    <source>
        <dbReference type="ARBA" id="ARBA00022884"/>
    </source>
</evidence>
<dbReference type="Gene3D" id="2.40.50.140">
    <property type="entry name" value="Nucleic acid-binding proteins"/>
    <property type="match status" value="1"/>
</dbReference>
<dbReference type="InterPro" id="IPR009019">
    <property type="entry name" value="KH_sf_prok-type"/>
</dbReference>
<dbReference type="EMBL" id="LRQT01000014">
    <property type="protein sequence ID" value="KXA65019.1"/>
    <property type="molecule type" value="Genomic_DNA"/>
</dbReference>
<evidence type="ECO:0000256" key="5">
    <source>
        <dbReference type="ARBA" id="ARBA00023015"/>
    </source>
</evidence>
<dbReference type="GO" id="GO:0003700">
    <property type="term" value="F:DNA-binding transcription factor activity"/>
    <property type="evidence" value="ECO:0007669"/>
    <property type="project" value="InterPro"/>
</dbReference>
<keyword evidence="6 7" id="KW-0804">Transcription</keyword>
<evidence type="ECO:0000256" key="3">
    <source>
        <dbReference type="ARBA" id="ARBA00022814"/>
    </source>
</evidence>
<dbReference type="GO" id="GO:0003723">
    <property type="term" value="F:RNA binding"/>
    <property type="evidence" value="ECO:0007669"/>
    <property type="project" value="UniProtKB-UniRule"/>
</dbReference>
<dbReference type="SUPFAM" id="SSF50249">
    <property type="entry name" value="Nucleic acid-binding proteins"/>
    <property type="match status" value="1"/>
</dbReference>
<comment type="similarity">
    <text evidence="7">Belongs to the NusA family.</text>
</comment>
<dbReference type="GO" id="GO:0031564">
    <property type="term" value="P:transcription antitermination"/>
    <property type="evidence" value="ECO:0007669"/>
    <property type="project" value="UniProtKB-UniRule"/>
</dbReference>
<dbReference type="NCBIfam" id="TIGR01953">
    <property type="entry name" value="NusA"/>
    <property type="match status" value="1"/>
</dbReference>
<dbReference type="PROSITE" id="PS50126">
    <property type="entry name" value="S1"/>
    <property type="match status" value="1"/>
</dbReference>
<evidence type="ECO:0000313" key="10">
    <source>
        <dbReference type="EMBL" id="MDK7356980.1"/>
    </source>
</evidence>
<dbReference type="InterPro" id="IPR058582">
    <property type="entry name" value="KH_NusA_2nd"/>
</dbReference>
<comment type="subcellular location">
    <subcellularLocation>
        <location evidence="7">Cytoplasm</location>
    </subcellularLocation>
</comment>